<proteinExistence type="predicted"/>
<evidence type="ECO:0000313" key="2">
    <source>
        <dbReference type="EMBL" id="SPJ33428.1"/>
    </source>
</evidence>
<organism evidence="2 3">
    <name type="scientific">Kushneria phyllosphaerae</name>
    <dbReference type="NCBI Taxonomy" id="2100822"/>
    <lineage>
        <taxon>Bacteria</taxon>
        <taxon>Pseudomonadati</taxon>
        <taxon>Pseudomonadota</taxon>
        <taxon>Gammaproteobacteria</taxon>
        <taxon>Oceanospirillales</taxon>
        <taxon>Halomonadaceae</taxon>
        <taxon>Kushneria</taxon>
    </lineage>
</organism>
<dbReference type="NCBIfam" id="TIGR01644">
    <property type="entry name" value="phage_P2_V"/>
    <property type="match status" value="1"/>
</dbReference>
<feature type="domain" description="Gp5/Type VI secretion system Vgr protein OB-fold" evidence="1">
    <location>
        <begin position="15"/>
        <end position="80"/>
    </location>
</feature>
<reference evidence="3" key="1">
    <citation type="submission" date="2018-03" db="EMBL/GenBank/DDBJ databases">
        <authorList>
            <person name="Navarro De La Torre S."/>
        </authorList>
    </citation>
    <scope>NUCLEOTIDE SEQUENCE [LARGE SCALE GENOMIC DNA]</scope>
    <source>
        <strain evidence="3">EAod3</strain>
    </source>
</reference>
<accession>A0A2R8CKK1</accession>
<dbReference type="Pfam" id="PF04717">
    <property type="entry name" value="Phage_base_V"/>
    <property type="match status" value="1"/>
</dbReference>
<dbReference type="Gene3D" id="6.20.150.10">
    <property type="match status" value="1"/>
</dbReference>
<evidence type="ECO:0000259" key="1">
    <source>
        <dbReference type="Pfam" id="PF04717"/>
    </source>
</evidence>
<dbReference type="InterPro" id="IPR037026">
    <property type="entry name" value="Vgr_OB-fold_dom_sf"/>
</dbReference>
<name>A0A2R8CKK1_9GAMM</name>
<gene>
    <name evidence="2" type="ORF">KSP9073_01437</name>
</gene>
<dbReference type="InterPro" id="IPR013046">
    <property type="entry name" value="GpV/Gp45"/>
</dbReference>
<sequence>MHPVELARLLQNLIRLGTVAEIDHAAARVRVNTGELLTDWLPWCETRAGQTRTWNPPTQGEQVLLLAPGGELAGAVVLGAINSNAHPAPSSNPNLTRWNMPDGAVIEYDHAASHLRAALPGSAAITAPAGVAVTGPVTITGTLHVSEAITTPADVTASGISLVNHKTTGVKSGSDTSGPPQ</sequence>
<dbReference type="InterPro" id="IPR044033">
    <property type="entry name" value="GpV-like_apex"/>
</dbReference>
<dbReference type="AlphaFoldDB" id="A0A2R8CKK1"/>
<dbReference type="OrthoDB" id="4931325at2"/>
<evidence type="ECO:0000313" key="3">
    <source>
        <dbReference type="Proteomes" id="UP000244934"/>
    </source>
</evidence>
<dbReference type="RefSeq" id="WP_108842277.1">
    <property type="nucleotide sequence ID" value="NZ_ONZI01000002.1"/>
</dbReference>
<protein>
    <recommendedName>
        <fullName evidence="1">Gp5/Type VI secretion system Vgr protein OB-fold domain-containing protein</fullName>
    </recommendedName>
</protein>
<dbReference type="Gene3D" id="2.40.50.230">
    <property type="entry name" value="Gp5 N-terminal domain"/>
    <property type="match status" value="1"/>
</dbReference>
<dbReference type="Proteomes" id="UP000244934">
    <property type="component" value="Unassembled WGS sequence"/>
</dbReference>
<dbReference type="InterPro" id="IPR006531">
    <property type="entry name" value="Gp5/Vgr_OB"/>
</dbReference>
<dbReference type="Pfam" id="PF18946">
    <property type="entry name" value="Apex"/>
    <property type="match status" value="1"/>
</dbReference>
<dbReference type="EMBL" id="ONZI01000002">
    <property type="protein sequence ID" value="SPJ33428.1"/>
    <property type="molecule type" value="Genomic_DNA"/>
</dbReference>
<keyword evidence="3" id="KW-1185">Reference proteome</keyword>